<accession>A0A8J7A932</accession>
<feature type="domain" description="CHAT" evidence="3">
    <location>
        <begin position="627"/>
        <end position="906"/>
    </location>
</feature>
<evidence type="ECO:0000313" key="4">
    <source>
        <dbReference type="EMBL" id="MBE9027431.1"/>
    </source>
</evidence>
<dbReference type="Pfam" id="PF12770">
    <property type="entry name" value="CHAT"/>
    <property type="match status" value="1"/>
</dbReference>
<protein>
    <submittedName>
        <fullName evidence="4">CHAT domain-containing protein</fullName>
    </submittedName>
</protein>
<dbReference type="PANTHER" id="PTHR10098">
    <property type="entry name" value="RAPSYN-RELATED"/>
    <property type="match status" value="1"/>
</dbReference>
<dbReference type="EMBL" id="JADEXS010000895">
    <property type="protein sequence ID" value="MBE9027431.1"/>
    <property type="molecule type" value="Genomic_DNA"/>
</dbReference>
<evidence type="ECO:0000256" key="1">
    <source>
        <dbReference type="PROSITE-ProRule" id="PRU00339"/>
    </source>
</evidence>
<dbReference type="InterPro" id="IPR011990">
    <property type="entry name" value="TPR-like_helical_dom_sf"/>
</dbReference>
<dbReference type="AlphaFoldDB" id="A0A8J7A932"/>
<comment type="caution">
    <text evidence="4">The sequence shown here is derived from an EMBL/GenBank/DDBJ whole genome shotgun (WGS) entry which is preliminary data.</text>
</comment>
<dbReference type="PANTHER" id="PTHR10098:SF112">
    <property type="entry name" value="SLR0380 PROTEIN"/>
    <property type="match status" value="1"/>
</dbReference>
<dbReference type="InterPro" id="IPR019734">
    <property type="entry name" value="TPR_rpt"/>
</dbReference>
<proteinExistence type="predicted"/>
<feature type="transmembrane region" description="Helical" evidence="2">
    <location>
        <begin position="12"/>
        <end position="30"/>
    </location>
</feature>
<keyword evidence="5" id="KW-1185">Reference proteome</keyword>
<dbReference type="SUPFAM" id="SSF48452">
    <property type="entry name" value="TPR-like"/>
    <property type="match status" value="2"/>
</dbReference>
<keyword evidence="2" id="KW-1133">Transmembrane helix</keyword>
<dbReference type="PROSITE" id="PS50005">
    <property type="entry name" value="TPR"/>
    <property type="match status" value="1"/>
</dbReference>
<organism evidence="4 5">
    <name type="scientific">Desmonostoc muscorum LEGE 12446</name>
    <dbReference type="NCBI Taxonomy" id="1828758"/>
    <lineage>
        <taxon>Bacteria</taxon>
        <taxon>Bacillati</taxon>
        <taxon>Cyanobacteriota</taxon>
        <taxon>Cyanophyceae</taxon>
        <taxon>Nostocales</taxon>
        <taxon>Nostocaceae</taxon>
        <taxon>Desmonostoc</taxon>
    </lineage>
</organism>
<keyword evidence="2" id="KW-0472">Membrane</keyword>
<name>A0A8J7A932_DESMC</name>
<dbReference type="InterPro" id="IPR024983">
    <property type="entry name" value="CHAT_dom"/>
</dbReference>
<dbReference type="RefSeq" id="WP_193924878.1">
    <property type="nucleotide sequence ID" value="NZ_JADEXS020000001.1"/>
</dbReference>
<keyword evidence="1" id="KW-0802">TPR repeat</keyword>
<dbReference type="Gene3D" id="1.25.40.10">
    <property type="entry name" value="Tetratricopeptide repeat domain"/>
    <property type="match status" value="3"/>
</dbReference>
<evidence type="ECO:0000313" key="5">
    <source>
        <dbReference type="Proteomes" id="UP000622533"/>
    </source>
</evidence>
<sequence>MPTPQDQKFRRYGVLVVVTTLLCVVIPYSVTLPVVAQNTTPSAAETTQTPNWEQQAKTLYEAGRFSEAVTILQQPLEFYQKKRDILGVAVVRSNLSLNYQQLGRWKEATEEINAALTLLQSEPQQKQKSTEQLAVWAQALDVQGSLQLARGEIEQALDIWEQATTLYNQLGNSNRVTLSRLNQAQALQALGLYRQAKTTLDKLQQSLDKQSAPLTKAANLRSLGDALRVMGDLEQAQKVLQASLNIAPQPEAIAAANLSLGNVSRSQASIKTSQKNTEAAERKREEALSYYQKAAEASASVIIQTEAQLNRLRLLTEMQRWAEALSLYPQVQSQLASLSPGRSTIYGQVNFAQSLLKMAQAKNNADTNSSALAALPSSFLEEIAQILAVARQQAESSQDVRSLAFVLGNLGHLYEQTQQWSIAQNLTQKAINLSQSINASDISYRWEWQLGRILKAQNQDEAAIIAYNGAFDTLRSLRQDLAGINPDVQFSFRESVEPVYRQLVGLLLSSSVDGQKQQDKASQNNLKQAREVLEALQVAQLENFFQQSCQDITLQLDKVIDSEKDRTAAVIYPIFLEDRLEVILKLPKKQDLYRYPPRQLKIAEIQATLSQLQGNLQENGTFQEVKKDAQTVYSWLIEPAKDLLEQSGIKTLIFALDSPLRNIPMAVLYDGQQYLVEKYAVSLVLGLEVREPLPLRRSKMKVLAAGLREPPKNFSNFPELVKVNDELEAIKDAGISTTLICDDPKICNDKFTSETFNQKFNRSDFQVVHLATHGQFGIDRENTFLLAGDGQFKIDDLDKLFRTQQQKRANVIELLILSACQTATGNDQTVLGIAGTTVRAGAQSAIAGLWNLDDESSVIFTKQFYQRLGRSDISKAEALRLAQQDILKQPNYEHPRYWAPYVLVGNWL</sequence>
<dbReference type="SMART" id="SM00028">
    <property type="entry name" value="TPR"/>
    <property type="match status" value="5"/>
</dbReference>
<reference evidence="4" key="1">
    <citation type="submission" date="2020-10" db="EMBL/GenBank/DDBJ databases">
        <authorList>
            <person name="Castelo-Branco R."/>
            <person name="Eusebio N."/>
            <person name="Adriana R."/>
            <person name="Vieira A."/>
            <person name="Brugerolle De Fraissinette N."/>
            <person name="Rezende De Castro R."/>
            <person name="Schneider M.P."/>
            <person name="Vasconcelos V."/>
            <person name="Leao P.N."/>
        </authorList>
    </citation>
    <scope>NUCLEOTIDE SEQUENCE</scope>
    <source>
        <strain evidence="4">LEGE 12446</strain>
    </source>
</reference>
<feature type="repeat" description="TPR" evidence="1">
    <location>
        <begin position="217"/>
        <end position="250"/>
    </location>
</feature>
<gene>
    <name evidence="4" type="ORF">IQ276_34955</name>
</gene>
<keyword evidence="2" id="KW-0812">Transmembrane</keyword>
<evidence type="ECO:0000259" key="3">
    <source>
        <dbReference type="Pfam" id="PF12770"/>
    </source>
</evidence>
<dbReference type="Proteomes" id="UP000622533">
    <property type="component" value="Unassembled WGS sequence"/>
</dbReference>
<evidence type="ECO:0000256" key="2">
    <source>
        <dbReference type="SAM" id="Phobius"/>
    </source>
</evidence>